<comment type="catalytic activity">
    <reaction evidence="1 8 9">
        <text>Release of N-terminal amino acids, preferentially methionine, from peptides and arylamides.</text>
        <dbReference type="EC" id="3.4.11.18"/>
    </reaction>
</comment>
<evidence type="ECO:0000256" key="4">
    <source>
        <dbReference type="ARBA" id="ARBA00022438"/>
    </source>
</evidence>
<dbReference type="InterPro" id="IPR002468">
    <property type="entry name" value="Pept_M24A_MAP2"/>
</dbReference>
<keyword evidence="12" id="KW-1185">Reference proteome</keyword>
<dbReference type="GO" id="GO:0046872">
    <property type="term" value="F:metal ion binding"/>
    <property type="evidence" value="ECO:0007669"/>
    <property type="project" value="UniProtKB-UniRule"/>
</dbReference>
<organism evidence="11 12">
    <name type="scientific">Methanocalculus taiwanensis</name>
    <dbReference type="NCBI Taxonomy" id="106207"/>
    <lineage>
        <taxon>Archaea</taxon>
        <taxon>Methanobacteriati</taxon>
        <taxon>Methanobacteriota</taxon>
        <taxon>Stenosarchaea group</taxon>
        <taxon>Methanomicrobia</taxon>
        <taxon>Methanomicrobiales</taxon>
        <taxon>Methanocalculaceae</taxon>
        <taxon>Methanocalculus</taxon>
    </lineage>
</organism>
<dbReference type="InterPro" id="IPR001714">
    <property type="entry name" value="Pept_M24_MAP"/>
</dbReference>
<feature type="binding site" evidence="8">
    <location>
        <position position="276"/>
    </location>
    <ligand>
        <name>a divalent metal cation</name>
        <dbReference type="ChEBI" id="CHEBI:60240"/>
        <label>2</label>
        <note>catalytic</note>
    </ligand>
</feature>
<feature type="binding site" evidence="8">
    <location>
        <position position="163"/>
    </location>
    <ligand>
        <name>substrate</name>
    </ligand>
</feature>
<dbReference type="InterPro" id="IPR036005">
    <property type="entry name" value="Creatinase/aminopeptidase-like"/>
</dbReference>
<keyword evidence="7 8" id="KW-0378">Hydrolase</keyword>
<feature type="binding site" evidence="8">
    <location>
        <position position="276"/>
    </location>
    <ligand>
        <name>a divalent metal cation</name>
        <dbReference type="ChEBI" id="CHEBI:60240"/>
        <label>1</label>
    </ligand>
</feature>
<reference evidence="11 12" key="1">
    <citation type="submission" date="2019-08" db="EMBL/GenBank/DDBJ databases">
        <authorList>
            <person name="Chen S.-C."/>
            <person name="Lai M.-C."/>
            <person name="You Y.-T."/>
        </authorList>
    </citation>
    <scope>NUCLEOTIDE SEQUENCE [LARGE SCALE GENOMIC DNA]</scope>
    <source>
        <strain evidence="11 12">P2F9704a</strain>
    </source>
</reference>
<dbReference type="Gene3D" id="3.90.230.10">
    <property type="entry name" value="Creatinase/methionine aminopeptidase superfamily"/>
    <property type="match status" value="1"/>
</dbReference>
<dbReference type="AlphaFoldDB" id="A0ABD4TI03"/>
<dbReference type="GO" id="GO:0004239">
    <property type="term" value="F:initiator methionyl aminopeptidase activity"/>
    <property type="evidence" value="ECO:0007669"/>
    <property type="project" value="UniProtKB-UniRule"/>
</dbReference>
<dbReference type="PRINTS" id="PR00599">
    <property type="entry name" value="MAPEPTIDASE"/>
</dbReference>
<evidence type="ECO:0000256" key="1">
    <source>
        <dbReference type="ARBA" id="ARBA00000294"/>
    </source>
</evidence>
<dbReference type="SUPFAM" id="SSF55920">
    <property type="entry name" value="Creatinase/aminopeptidase"/>
    <property type="match status" value="1"/>
</dbReference>
<evidence type="ECO:0000313" key="11">
    <source>
        <dbReference type="EMBL" id="MCQ1538341.1"/>
    </source>
</evidence>
<evidence type="ECO:0000256" key="8">
    <source>
        <dbReference type="HAMAP-Rule" id="MF_01975"/>
    </source>
</evidence>
<dbReference type="InterPro" id="IPR036388">
    <property type="entry name" value="WH-like_DNA-bd_sf"/>
</dbReference>
<feature type="binding site" evidence="8">
    <location>
        <position position="155"/>
    </location>
    <ligand>
        <name>a divalent metal cation</name>
        <dbReference type="ChEBI" id="CHEBI:60240"/>
        <label>2</label>
        <note>catalytic</note>
    </ligand>
</feature>
<proteinExistence type="inferred from homology"/>
<keyword evidence="5 8" id="KW-0645">Protease</keyword>
<protein>
    <recommendedName>
        <fullName evidence="8 9">Methionine aminopeptidase</fullName>
        <shortName evidence="8">MAP</shortName>
        <shortName evidence="8">MetAP</shortName>
        <ecNumber evidence="8 9">3.4.11.18</ecNumber>
    </recommendedName>
    <alternativeName>
        <fullName evidence="8">Peptidase M</fullName>
    </alternativeName>
</protein>
<dbReference type="GO" id="GO:0070006">
    <property type="term" value="F:metalloaminopeptidase activity"/>
    <property type="evidence" value="ECO:0007669"/>
    <property type="project" value="UniProtKB-UniRule"/>
</dbReference>
<evidence type="ECO:0000256" key="7">
    <source>
        <dbReference type="ARBA" id="ARBA00022801"/>
    </source>
</evidence>
<dbReference type="InterPro" id="IPR050247">
    <property type="entry name" value="Met_Aminopeptidase_Type2"/>
</dbReference>
<gene>
    <name evidence="8" type="primary">map</name>
    <name evidence="11" type="ORF">FTO68_04965</name>
</gene>
<dbReference type="InterPro" id="IPR036390">
    <property type="entry name" value="WH_DNA-bd_sf"/>
</dbReference>
<dbReference type="Proteomes" id="UP001524383">
    <property type="component" value="Unassembled WGS sequence"/>
</dbReference>
<accession>A0ABD4TI03</accession>
<evidence type="ECO:0000256" key="3">
    <source>
        <dbReference type="ARBA" id="ARBA00001954"/>
    </source>
</evidence>
<evidence type="ECO:0000313" key="12">
    <source>
        <dbReference type="Proteomes" id="UP001524383"/>
    </source>
</evidence>
<dbReference type="InterPro" id="IPR000994">
    <property type="entry name" value="Pept_M24"/>
</dbReference>
<name>A0ABD4TI03_9EURY</name>
<dbReference type="PANTHER" id="PTHR45777">
    <property type="entry name" value="METHIONINE AMINOPEPTIDASE 2"/>
    <property type="match status" value="1"/>
</dbReference>
<comment type="function">
    <text evidence="8 9">Removes the N-terminal methionine from nascent proteins. The N-terminal methionine is often cleaved when the second residue in the primary sequence is small and uncharged (Met-Ala-, Cys, Gly, Pro, Ser, Thr, or Val).</text>
</comment>
<dbReference type="Pfam" id="PF00557">
    <property type="entry name" value="Peptidase_M24"/>
    <property type="match status" value="1"/>
</dbReference>
<comment type="caution">
    <text evidence="11">The sequence shown here is derived from an EMBL/GenBank/DDBJ whole genome shotgun (WGS) entry which is preliminary data.</text>
</comment>
<evidence type="ECO:0000256" key="2">
    <source>
        <dbReference type="ARBA" id="ARBA00001936"/>
    </source>
</evidence>
<dbReference type="NCBIfam" id="TIGR00501">
    <property type="entry name" value="met_pdase_II"/>
    <property type="match status" value="1"/>
</dbReference>
<comment type="subunit">
    <text evidence="8">Monomer.</text>
</comment>
<comment type="cofactor">
    <cofactor evidence="3">
        <name>Fe(2+)</name>
        <dbReference type="ChEBI" id="CHEBI:29033"/>
    </cofactor>
</comment>
<evidence type="ECO:0000256" key="5">
    <source>
        <dbReference type="ARBA" id="ARBA00022670"/>
    </source>
</evidence>
<dbReference type="Gene3D" id="1.10.10.10">
    <property type="entry name" value="Winged helix-like DNA-binding domain superfamily/Winged helix DNA-binding domain"/>
    <property type="match status" value="1"/>
</dbReference>
<dbReference type="EMBL" id="VOTZ01000008">
    <property type="protein sequence ID" value="MCQ1538341.1"/>
    <property type="molecule type" value="Genomic_DNA"/>
</dbReference>
<dbReference type="InterPro" id="IPR028595">
    <property type="entry name" value="MetAP_archaeal"/>
</dbReference>
<feature type="binding site" evidence="8">
    <location>
        <position position="96"/>
    </location>
    <ligand>
        <name>a divalent metal cation</name>
        <dbReference type="ChEBI" id="CHEBI:60240"/>
        <label>1</label>
    </ligand>
</feature>
<comment type="cofactor">
    <cofactor evidence="8">
        <name>Co(2+)</name>
        <dbReference type="ChEBI" id="CHEBI:48828"/>
    </cofactor>
    <cofactor evidence="8">
        <name>Zn(2+)</name>
        <dbReference type="ChEBI" id="CHEBI:29105"/>
    </cofactor>
    <cofactor evidence="8">
        <name>Mn(2+)</name>
        <dbReference type="ChEBI" id="CHEBI:29035"/>
    </cofactor>
    <cofactor evidence="8">
        <name>Fe(2+)</name>
        <dbReference type="ChEBI" id="CHEBI:29033"/>
    </cofactor>
    <text evidence="8">Binds 2 divalent metal cations per subunit. Has a high-affinity and a low affinity metal-binding site. The true nature of the physiological cofactor is under debate. The enzyme is active with cobalt, zinc, manganese or divalent iron ions. Most likely, methionine aminopeptidases function as mononuclear Fe(2+)-metalloproteases under physiological conditions, and the catalytically relevant metal-binding site has been assigned to the histidine-containing high-affinity site.</text>
</comment>
<feature type="binding site" evidence="8">
    <location>
        <position position="65"/>
    </location>
    <ligand>
        <name>substrate</name>
    </ligand>
</feature>
<dbReference type="GO" id="GO:0006508">
    <property type="term" value="P:proteolysis"/>
    <property type="evidence" value="ECO:0007669"/>
    <property type="project" value="UniProtKB-KW"/>
</dbReference>
<sequence length="291" mass="30651">MNDEMIDQYKQSGRLAKKILHKGARMIAPGVSLAEVADCVCTMIHDEGAGIAFPPNISLNEAAAHDTAAPSDDRTFAAGDLVKLDIGIHIEGYIADTALTVDLGDNALLVEASRAALDSALSMAKPGIRAGELGAAIQEAIVSRGFRPVSNLTGHGLDLYSLHASPSVPNIGSGGGTLLKEGMAIAIEPFASTGSGRVNEGGRVEIFSQIAVKPVRTPAGRKILEEVRDRRGLPFARRWLSTDRADLALTALIRQGVLRSYPVLQDVPGSLVSQAEHTIIVTEDGCIVTTE</sequence>
<dbReference type="HAMAP" id="MF_01975">
    <property type="entry name" value="MetAP_2_arc"/>
    <property type="match status" value="1"/>
</dbReference>
<evidence type="ECO:0000256" key="6">
    <source>
        <dbReference type="ARBA" id="ARBA00022723"/>
    </source>
</evidence>
<dbReference type="SUPFAM" id="SSF46785">
    <property type="entry name" value="Winged helix' DNA-binding domain"/>
    <property type="match status" value="1"/>
</dbReference>
<feature type="binding site" evidence="8">
    <location>
        <position position="188"/>
    </location>
    <ligand>
        <name>a divalent metal cation</name>
        <dbReference type="ChEBI" id="CHEBI:60240"/>
        <label>2</label>
        <note>catalytic</note>
    </ligand>
</feature>
<feature type="binding site" evidence="8">
    <location>
        <position position="96"/>
    </location>
    <ligand>
        <name>a divalent metal cation</name>
        <dbReference type="ChEBI" id="CHEBI:60240"/>
        <label>2</label>
        <note>catalytic</note>
    </ligand>
</feature>
<comment type="cofactor">
    <cofactor evidence="2">
        <name>Mn(2+)</name>
        <dbReference type="ChEBI" id="CHEBI:29035"/>
    </cofactor>
</comment>
<comment type="similarity">
    <text evidence="8">Belongs to the peptidase M24A family. Methionine aminopeptidase archaeal type 2 subfamily.</text>
</comment>
<feature type="domain" description="Peptidase M24" evidence="10">
    <location>
        <begin position="8"/>
        <end position="210"/>
    </location>
</feature>
<dbReference type="PANTHER" id="PTHR45777:SF2">
    <property type="entry name" value="METHIONINE AMINOPEPTIDASE 2"/>
    <property type="match status" value="1"/>
</dbReference>
<dbReference type="EC" id="3.4.11.18" evidence="8 9"/>
<dbReference type="RefSeq" id="WP_255332282.1">
    <property type="nucleotide sequence ID" value="NZ_VOTZ01000008.1"/>
</dbReference>
<evidence type="ECO:0000259" key="10">
    <source>
        <dbReference type="Pfam" id="PF00557"/>
    </source>
</evidence>
<keyword evidence="4 8" id="KW-0031">Aminopeptidase</keyword>
<evidence type="ECO:0000256" key="9">
    <source>
        <dbReference type="RuleBase" id="RU003653"/>
    </source>
</evidence>
<feature type="binding site" evidence="8">
    <location>
        <position position="85"/>
    </location>
    <ligand>
        <name>a divalent metal cation</name>
        <dbReference type="ChEBI" id="CHEBI:60240"/>
        <label>1</label>
    </ligand>
</feature>
<keyword evidence="6 8" id="KW-0479">Metal-binding</keyword>